<dbReference type="RefSeq" id="WP_006802835.1">
    <property type="nucleotide sequence ID" value="NZ_CABKOI010000020.1"/>
</dbReference>
<dbReference type="STRING" id="556267.HWAG_01139"/>
<dbReference type="InterPro" id="IPR023166">
    <property type="entry name" value="BaiN-like_dom_sf"/>
</dbReference>
<comment type="caution">
    <text evidence="7">The sequence shown here is derived from an EMBL/GenBank/DDBJ whole genome shotgun (WGS) entry which is preliminary data.</text>
</comment>
<keyword evidence="8" id="KW-1185">Reference proteome</keyword>
<reference evidence="7 8" key="1">
    <citation type="submission" date="2016-07" db="EMBL/GenBank/DDBJ databases">
        <title>Detection of Helicobacter winghamensis from caecal content of red fox (Vulpes vulpes).</title>
        <authorList>
            <person name="Zanoni R.G."/>
            <person name="Florio D."/>
            <person name="Caffara M."/>
            <person name="Renzi M."/>
            <person name="Parisi A."/>
            <person name="Pasquali F."/>
            <person name="Manfreda G."/>
        </authorList>
    </citation>
    <scope>NUCLEOTIDE SEQUENCE [LARGE SCALE GENOMIC DNA]</scope>
    <source>
        <strain evidence="7 8">295_13</strain>
    </source>
</reference>
<evidence type="ECO:0000313" key="7">
    <source>
        <dbReference type="EMBL" id="PKT81497.1"/>
    </source>
</evidence>
<dbReference type="Pfam" id="PF03486">
    <property type="entry name" value="HI0933_like"/>
    <property type="match status" value="1"/>
</dbReference>
<dbReference type="InterPro" id="IPR057661">
    <property type="entry name" value="RsdA/BaiN/AoA(So)_Rossmann"/>
</dbReference>
<dbReference type="PANTHER" id="PTHR42887">
    <property type="entry name" value="OS12G0638800 PROTEIN"/>
    <property type="match status" value="1"/>
</dbReference>
<keyword evidence="4" id="KW-0472">Membrane</keyword>
<dbReference type="EMBL" id="MBPK01000022">
    <property type="protein sequence ID" value="PKT81497.1"/>
    <property type="molecule type" value="Genomic_DNA"/>
</dbReference>
<dbReference type="PANTHER" id="PTHR42887:SF2">
    <property type="entry name" value="OS12G0638800 PROTEIN"/>
    <property type="match status" value="1"/>
</dbReference>
<dbReference type="OrthoDB" id="9773233at2"/>
<keyword evidence="4" id="KW-0812">Transmembrane</keyword>
<keyword evidence="3" id="KW-0274">FAD</keyword>
<dbReference type="Gene3D" id="1.10.8.260">
    <property type="entry name" value="HI0933 insert domain-like"/>
    <property type="match status" value="1"/>
</dbReference>
<dbReference type="SUPFAM" id="SSF51905">
    <property type="entry name" value="FAD/NAD(P)-binding domain"/>
    <property type="match status" value="1"/>
</dbReference>
<accession>A0A2N3PJY9</accession>
<evidence type="ECO:0000256" key="1">
    <source>
        <dbReference type="ARBA" id="ARBA00001974"/>
    </source>
</evidence>
<evidence type="ECO:0000313" key="8">
    <source>
        <dbReference type="Proteomes" id="UP000233350"/>
    </source>
</evidence>
<keyword evidence="4" id="KW-1133">Transmembrane helix</keyword>
<evidence type="ECO:0000259" key="5">
    <source>
        <dbReference type="Pfam" id="PF03486"/>
    </source>
</evidence>
<dbReference type="Gene3D" id="3.50.50.60">
    <property type="entry name" value="FAD/NAD(P)-binding domain"/>
    <property type="match status" value="1"/>
</dbReference>
<dbReference type="Pfam" id="PF22780">
    <property type="entry name" value="HI0933_like_1st"/>
    <property type="match status" value="1"/>
</dbReference>
<dbReference type="Gene3D" id="2.40.30.10">
    <property type="entry name" value="Translation factors"/>
    <property type="match status" value="1"/>
</dbReference>
<dbReference type="SUPFAM" id="SSF160996">
    <property type="entry name" value="HI0933 insert domain-like"/>
    <property type="match status" value="1"/>
</dbReference>
<dbReference type="Proteomes" id="UP000233350">
    <property type="component" value="Unassembled WGS sequence"/>
</dbReference>
<dbReference type="AlphaFoldDB" id="A0A2N3PJY9"/>
<organism evidence="7 8">
    <name type="scientific">Helicobacter winghamensis</name>
    <dbReference type="NCBI Taxonomy" id="157268"/>
    <lineage>
        <taxon>Bacteria</taxon>
        <taxon>Pseudomonadati</taxon>
        <taxon>Campylobacterota</taxon>
        <taxon>Epsilonproteobacteria</taxon>
        <taxon>Campylobacterales</taxon>
        <taxon>Helicobacteraceae</taxon>
        <taxon>Helicobacter</taxon>
    </lineage>
</organism>
<dbReference type="InterPro" id="IPR055178">
    <property type="entry name" value="RsdA/BaiN/AoA(So)-like_dom"/>
</dbReference>
<dbReference type="InterPro" id="IPR004792">
    <property type="entry name" value="BaiN-like"/>
</dbReference>
<feature type="domain" description="RsdA/BaiN/AoA(So)-like insert" evidence="6">
    <location>
        <begin position="190"/>
        <end position="342"/>
    </location>
</feature>
<keyword evidence="2" id="KW-0285">Flavoprotein</keyword>
<sequence>MQSVAIIGGGASGIFCAVLLSLHNIPIVLFEKNKTLGKKLLATGNGRCNIHNIHTNSTHFQSTSFLPKDLQHILQNYPFNAFVKTCQTLGLHFHTQENGKVYPLSNSAKSVLEVFTQALNTNPNLQIHLNTEITTITKSDSNFLLHSHNHTESFSTLILACGSQAAPKLGGSNKCEILAKQLNLKYHQAYPALVPLNLDSTFLSSLSGVKIQAKLTLKENEQILAQTLDDVLFTNYGISGFGVLDLSSFFQTRQNLTLMLDFLPNLTPKTLENSLQNTLKNNPKIPLETLLNGFLHPKIAKAFATHFNFNPSNTKQLKQFLFTLKNFPCKNPKLKDFESAEVCGGGVSGKEINPNTMESKKHKNLYIIGEMLDIVGNRGGYNLAFAWASAKTCTNAVLSKYRF</sequence>
<comment type="cofactor">
    <cofactor evidence="1">
        <name>FAD</name>
        <dbReference type="ChEBI" id="CHEBI:57692"/>
    </cofactor>
</comment>
<evidence type="ECO:0000256" key="2">
    <source>
        <dbReference type="ARBA" id="ARBA00022630"/>
    </source>
</evidence>
<proteinExistence type="predicted"/>
<protein>
    <submittedName>
        <fullName evidence="7">Flavoprotein</fullName>
    </submittedName>
</protein>
<evidence type="ECO:0000256" key="4">
    <source>
        <dbReference type="SAM" id="Phobius"/>
    </source>
</evidence>
<dbReference type="GeneID" id="97290397"/>
<feature type="domain" description="RsdA/BaiN/AoA(So)-like Rossmann fold-like" evidence="5">
    <location>
        <begin position="3"/>
        <end position="394"/>
    </location>
</feature>
<dbReference type="InterPro" id="IPR036188">
    <property type="entry name" value="FAD/NAD-bd_sf"/>
</dbReference>
<evidence type="ECO:0000259" key="6">
    <source>
        <dbReference type="Pfam" id="PF22780"/>
    </source>
</evidence>
<gene>
    <name evidence="7" type="ORF">BCM31_07515</name>
</gene>
<name>A0A2N3PJY9_9HELI</name>
<evidence type="ECO:0000256" key="3">
    <source>
        <dbReference type="ARBA" id="ARBA00022827"/>
    </source>
</evidence>
<dbReference type="NCBIfam" id="TIGR00275">
    <property type="entry name" value="aminoacetone oxidase family FAD-binding enzyme"/>
    <property type="match status" value="1"/>
</dbReference>
<feature type="transmembrane region" description="Helical" evidence="4">
    <location>
        <begin position="6"/>
        <end position="30"/>
    </location>
</feature>